<dbReference type="SUPFAM" id="SSF56112">
    <property type="entry name" value="Protein kinase-like (PK-like)"/>
    <property type="match status" value="1"/>
</dbReference>
<keyword evidence="3" id="KW-1185">Reference proteome</keyword>
<dbReference type="InterPro" id="IPR011009">
    <property type="entry name" value="Kinase-like_dom_sf"/>
</dbReference>
<reference evidence="2 3" key="1">
    <citation type="submission" date="2015-10" db="EMBL/GenBank/DDBJ databases">
        <title>Genome analyses suggest a sexual origin of heterokaryosis in a supposedly ancient asexual fungus.</title>
        <authorList>
            <person name="Ropars J."/>
            <person name="Sedzielewska K."/>
            <person name="Noel J."/>
            <person name="Charron P."/>
            <person name="Farinelli L."/>
            <person name="Marton T."/>
            <person name="Kruger M."/>
            <person name="Pelin A."/>
            <person name="Brachmann A."/>
            <person name="Corradi N."/>
        </authorList>
    </citation>
    <scope>NUCLEOTIDE SEQUENCE [LARGE SCALE GENOMIC DNA]</scope>
    <source>
        <strain evidence="2 3">A4</strain>
    </source>
</reference>
<dbReference type="PROSITE" id="PS50011">
    <property type="entry name" value="PROTEIN_KINASE_DOM"/>
    <property type="match status" value="1"/>
</dbReference>
<dbReference type="AlphaFoldDB" id="A0A2I1G4Q9"/>
<dbReference type="PROSITE" id="PS00109">
    <property type="entry name" value="PROTEIN_KINASE_TYR"/>
    <property type="match status" value="1"/>
</dbReference>
<dbReference type="GO" id="GO:0005524">
    <property type="term" value="F:ATP binding"/>
    <property type="evidence" value="ECO:0007669"/>
    <property type="project" value="InterPro"/>
</dbReference>
<organism evidence="2 3">
    <name type="scientific">Rhizophagus irregularis</name>
    <dbReference type="NCBI Taxonomy" id="588596"/>
    <lineage>
        <taxon>Eukaryota</taxon>
        <taxon>Fungi</taxon>
        <taxon>Fungi incertae sedis</taxon>
        <taxon>Mucoromycota</taxon>
        <taxon>Glomeromycotina</taxon>
        <taxon>Glomeromycetes</taxon>
        <taxon>Glomerales</taxon>
        <taxon>Glomeraceae</taxon>
        <taxon>Rhizophagus</taxon>
    </lineage>
</organism>
<dbReference type="EMBL" id="LLXI01000157">
    <property type="protein sequence ID" value="PKY41613.1"/>
    <property type="molecule type" value="Genomic_DNA"/>
</dbReference>
<sequence length="126" mass="14460">MSGSLKQINTPKPDDQEFTCYFDSKLMILPIEVKSKFYLKGFDEQLLFPEIYKSNEKARLSILGRGSGKTLLCEYHEDTIALKLIEQQRTRGICAFKAIHDKGVLHSDIREENILLAGDDVYIIDF</sequence>
<dbReference type="Gene3D" id="1.10.510.10">
    <property type="entry name" value="Transferase(Phosphotransferase) domain 1"/>
    <property type="match status" value="1"/>
</dbReference>
<protein>
    <recommendedName>
        <fullName evidence="1">Protein kinase domain-containing protein</fullName>
    </recommendedName>
</protein>
<proteinExistence type="predicted"/>
<dbReference type="GO" id="GO:0004672">
    <property type="term" value="F:protein kinase activity"/>
    <property type="evidence" value="ECO:0007669"/>
    <property type="project" value="InterPro"/>
</dbReference>
<name>A0A2I1G4Q9_9GLOM</name>
<evidence type="ECO:0000313" key="2">
    <source>
        <dbReference type="EMBL" id="PKY41613.1"/>
    </source>
</evidence>
<evidence type="ECO:0000259" key="1">
    <source>
        <dbReference type="PROSITE" id="PS50011"/>
    </source>
</evidence>
<accession>A0A2I1G4Q9</accession>
<dbReference type="InterPro" id="IPR008266">
    <property type="entry name" value="Tyr_kinase_AS"/>
</dbReference>
<dbReference type="Proteomes" id="UP000234323">
    <property type="component" value="Unassembled WGS sequence"/>
</dbReference>
<dbReference type="InterPro" id="IPR000719">
    <property type="entry name" value="Prot_kinase_dom"/>
</dbReference>
<gene>
    <name evidence="2" type="ORF">RhiirA4_455232</name>
</gene>
<evidence type="ECO:0000313" key="3">
    <source>
        <dbReference type="Proteomes" id="UP000234323"/>
    </source>
</evidence>
<feature type="domain" description="Protein kinase" evidence="1">
    <location>
        <begin position="1"/>
        <end position="126"/>
    </location>
</feature>
<comment type="caution">
    <text evidence="2">The sequence shown here is derived from an EMBL/GenBank/DDBJ whole genome shotgun (WGS) entry which is preliminary data.</text>
</comment>